<dbReference type="KEGG" id="bar:GBAA_pXO1_0168"/>
<reference evidence="1 2" key="1">
    <citation type="journal article" date="2009" name="J. Bacteriol.">
        <title>The complete genome sequence of Bacillus anthracis Ames 'Ancestor'.</title>
        <authorList>
            <person name="Ravel J."/>
            <person name="Jiang L."/>
            <person name="Stanley S.T."/>
            <person name="Wilson M.R."/>
            <person name="Decker R.S."/>
            <person name="Read T.D."/>
            <person name="Worsham P."/>
            <person name="Keim P.S."/>
            <person name="Salzberg S.L."/>
            <person name="Fraser-Liggett C.M."/>
            <person name="Rasko D.A."/>
        </authorList>
    </citation>
    <scope>NUCLEOTIDE SEQUENCE [LARGE SCALE GENOMIC DNA]</scope>
    <source>
        <strain evidence="2">Ames ancestor</strain>
        <plasmid evidence="2">pXO1</plasmid>
    </source>
</reference>
<dbReference type="Proteomes" id="UP000000594">
    <property type="component" value="Plasmid pXO1"/>
</dbReference>
<dbReference type="HOGENOM" id="CLU_3394867_0_0_9"/>
<proteinExistence type="predicted"/>
<sequence length="31" mass="3566">MSFLANEGTYNVVNINGERKKYSEMVSTARR</sequence>
<protein>
    <submittedName>
        <fullName evidence="1">Conserved domain protein</fullName>
    </submittedName>
</protein>
<keyword evidence="2" id="KW-1185">Reference proteome</keyword>
<organism evidence="1 2">
    <name type="scientific">Bacillus anthracis</name>
    <name type="common">anthrax bacterium</name>
    <dbReference type="NCBI Taxonomy" id="1392"/>
    <lineage>
        <taxon>Bacteria</taxon>
        <taxon>Bacillati</taxon>
        <taxon>Bacillota</taxon>
        <taxon>Bacilli</taxon>
        <taxon>Bacillales</taxon>
        <taxon>Bacillaceae</taxon>
        <taxon>Bacillus</taxon>
        <taxon>Bacillus cereus group</taxon>
    </lineage>
</organism>
<evidence type="ECO:0000313" key="2">
    <source>
        <dbReference type="Proteomes" id="UP000000594"/>
    </source>
</evidence>
<geneLocation type="plasmid" evidence="1 2">
    <name>pXO1</name>
</geneLocation>
<keyword evidence="1" id="KW-0614">Plasmid</keyword>
<name>Q6EZL6_BACAN</name>
<dbReference type="EMBL" id="AE017336">
    <property type="protein sequence ID" value="AAT28909.2"/>
    <property type="molecule type" value="Genomic_DNA"/>
</dbReference>
<gene>
    <name evidence="1" type="ordered locus">GBAA_pXO1_0168</name>
</gene>
<accession>Q6EZL6</accession>
<evidence type="ECO:0000313" key="1">
    <source>
        <dbReference type="EMBL" id="AAT28909.2"/>
    </source>
</evidence>
<dbReference type="AlphaFoldDB" id="Q6EZL6"/>